<evidence type="ECO:0000256" key="1">
    <source>
        <dbReference type="ARBA" id="ARBA00022737"/>
    </source>
</evidence>
<keyword evidence="1" id="KW-0677">Repeat</keyword>
<feature type="domain" description="Pentatricopeptide repeat-containing protein-mitochondrial" evidence="3">
    <location>
        <begin position="108"/>
        <end position="183"/>
    </location>
</feature>
<dbReference type="Proteomes" id="UP000654075">
    <property type="component" value="Unassembled WGS sequence"/>
</dbReference>
<accession>A0A813G638</accession>
<dbReference type="EMBL" id="CAJNNV010027783">
    <property type="protein sequence ID" value="CAE8621628.1"/>
    <property type="molecule type" value="Genomic_DNA"/>
</dbReference>
<reference evidence="4" key="1">
    <citation type="submission" date="2021-02" db="EMBL/GenBank/DDBJ databases">
        <authorList>
            <person name="Dougan E. K."/>
            <person name="Rhodes N."/>
            <person name="Thang M."/>
            <person name="Chan C."/>
        </authorList>
    </citation>
    <scope>NUCLEOTIDE SEQUENCE</scope>
</reference>
<sequence>MAIEPFCVSQQAGFGSCLVRVAFCRDGAAFSTLTAVDQMPVPRARERVTCRVQVVGKGGAKDDRKQLPGHVRLEQLLALGQATSKDEVSEILKAELDSYRRNPKLATAILSGLAKKRRAHLAVHVLTSMMEGKVEANAIHHSAAISACSKGGQWQLALNLLSLMPEATVLPNEMTYSAVISACEKGGQWQL</sequence>
<dbReference type="OrthoDB" id="432578at2759"/>
<dbReference type="Pfam" id="PF23276">
    <property type="entry name" value="TPR_24"/>
    <property type="match status" value="1"/>
</dbReference>
<evidence type="ECO:0000256" key="2">
    <source>
        <dbReference type="PROSITE-ProRule" id="PRU00708"/>
    </source>
</evidence>
<dbReference type="PANTHER" id="PTHR47936:SF1">
    <property type="entry name" value="PENTATRICOPEPTIDE REPEAT-CONTAINING PROTEIN GUN1, CHLOROPLASTIC"/>
    <property type="match status" value="1"/>
</dbReference>
<dbReference type="PROSITE" id="PS51375">
    <property type="entry name" value="PPR"/>
    <property type="match status" value="1"/>
</dbReference>
<dbReference type="AlphaFoldDB" id="A0A813G638"/>
<evidence type="ECO:0000259" key="3">
    <source>
        <dbReference type="Pfam" id="PF23276"/>
    </source>
</evidence>
<feature type="non-terminal residue" evidence="4">
    <location>
        <position position="191"/>
    </location>
</feature>
<dbReference type="PANTHER" id="PTHR47936">
    <property type="entry name" value="PPR_LONG DOMAIN-CONTAINING PROTEIN"/>
    <property type="match status" value="1"/>
</dbReference>
<gene>
    <name evidence="4" type="ORF">PGLA1383_LOCUS39148</name>
</gene>
<proteinExistence type="predicted"/>
<dbReference type="InterPro" id="IPR011990">
    <property type="entry name" value="TPR-like_helical_dom_sf"/>
</dbReference>
<dbReference type="InterPro" id="IPR057027">
    <property type="entry name" value="TPR_mt"/>
</dbReference>
<name>A0A813G638_POLGL</name>
<dbReference type="Gene3D" id="1.25.40.10">
    <property type="entry name" value="Tetratricopeptide repeat domain"/>
    <property type="match status" value="1"/>
</dbReference>
<dbReference type="InterPro" id="IPR002885">
    <property type="entry name" value="PPR_rpt"/>
</dbReference>
<evidence type="ECO:0000313" key="5">
    <source>
        <dbReference type="Proteomes" id="UP000654075"/>
    </source>
</evidence>
<keyword evidence="5" id="KW-1185">Reference proteome</keyword>
<comment type="caution">
    <text evidence="4">The sequence shown here is derived from an EMBL/GenBank/DDBJ whole genome shotgun (WGS) entry which is preliminary data.</text>
</comment>
<organism evidence="4 5">
    <name type="scientific">Polarella glacialis</name>
    <name type="common">Dinoflagellate</name>
    <dbReference type="NCBI Taxonomy" id="89957"/>
    <lineage>
        <taxon>Eukaryota</taxon>
        <taxon>Sar</taxon>
        <taxon>Alveolata</taxon>
        <taxon>Dinophyceae</taxon>
        <taxon>Suessiales</taxon>
        <taxon>Suessiaceae</taxon>
        <taxon>Polarella</taxon>
    </lineage>
</organism>
<evidence type="ECO:0000313" key="4">
    <source>
        <dbReference type="EMBL" id="CAE8621628.1"/>
    </source>
</evidence>
<feature type="repeat" description="PPR" evidence="2">
    <location>
        <begin position="137"/>
        <end position="171"/>
    </location>
</feature>
<protein>
    <recommendedName>
        <fullName evidence="3">Pentatricopeptide repeat-containing protein-mitochondrial domain-containing protein</fullName>
    </recommendedName>
</protein>